<keyword evidence="11" id="KW-1185">Reference proteome</keyword>
<dbReference type="EMBL" id="NRSJ01000047">
    <property type="protein sequence ID" value="MBK1706653.1"/>
    <property type="molecule type" value="Genomic_DNA"/>
</dbReference>
<evidence type="ECO:0000259" key="9">
    <source>
        <dbReference type="Pfam" id="PF11984"/>
    </source>
</evidence>
<proteinExistence type="predicted"/>
<keyword evidence="4 8" id="KW-0812">Transmembrane</keyword>
<dbReference type="RefSeq" id="WP_200348120.1">
    <property type="nucleotide sequence ID" value="NZ_NRSJ01000047.1"/>
</dbReference>
<feature type="transmembrane region" description="Helical" evidence="8">
    <location>
        <begin position="225"/>
        <end position="252"/>
    </location>
</feature>
<dbReference type="InterPro" id="IPR017540">
    <property type="entry name" value="Exosortase-1"/>
</dbReference>
<feature type="transmembrane region" description="Helical" evidence="8">
    <location>
        <begin position="57"/>
        <end position="74"/>
    </location>
</feature>
<keyword evidence="7 8" id="KW-0472">Membrane</keyword>
<gene>
    <name evidence="10" type="ORF">CKO40_19410</name>
</gene>
<dbReference type="Proteomes" id="UP001296776">
    <property type="component" value="Unassembled WGS sequence"/>
</dbReference>
<sequence length="534" mass="59056">MNGAVDQCLPPKHPRAGELRYGWTLALALLGLSILLTLWLLWPSVLSITHVWLNSQTYAHGMFIPALALFLAWTRRRELAQQTPRPWAWGLLGVGAAALAWMLARSVDVETVQHFALVAMLPGLVLLWLGPRIAWTIVFPLAYLFFAVPFGDFLIPPMMDLTARFSVVLLKLTGVPVFMDGYYISIPAADFVVVEACSGIRYLIAAVALGLVYSYLSYRRLWRRLAFMALAVALPILANVLRVFVIIMTAHLTDGRITLDGHGHILVGWVLFGLVMLLLFWLGSLWADRPHPARDRPEAEASAAPAPAPAALRCSVSPSRLGLLLLGLVAMLGGVRGAETLIEHRARQIMVEAPIGLPSAVAGWTGPAAVTPSWQPDYHEADAELVGLYRDGEATVELHLIQYRNRGRGTELIYWRNQIHGHGGHGGWRRSATAVRRLTTADGRDFRLQEMLLRGRRGDQLRLVWHWYQVGAHRTLSPIEVKLRELQTVLAGDGRGAFLVALSTTGDELTVDAARARLERFLRALPHPLGYTSG</sequence>
<feature type="transmembrane region" description="Helical" evidence="8">
    <location>
        <begin position="21"/>
        <end position="42"/>
    </location>
</feature>
<keyword evidence="3" id="KW-0645">Protease</keyword>
<accession>A0AAJ0XBR7</accession>
<keyword evidence="6 8" id="KW-1133">Transmembrane helix</keyword>
<comment type="caution">
    <text evidence="10">The sequence shown here is derived from an EMBL/GenBank/DDBJ whole genome shotgun (WGS) entry which is preliminary data.</text>
</comment>
<organism evidence="10 11">
    <name type="scientific">Halochromatium glycolicum</name>
    <dbReference type="NCBI Taxonomy" id="85075"/>
    <lineage>
        <taxon>Bacteria</taxon>
        <taxon>Pseudomonadati</taxon>
        <taxon>Pseudomonadota</taxon>
        <taxon>Gammaproteobacteria</taxon>
        <taxon>Chromatiales</taxon>
        <taxon>Chromatiaceae</taxon>
        <taxon>Halochromatium</taxon>
    </lineage>
</organism>
<reference evidence="10" key="1">
    <citation type="submission" date="2017-08" db="EMBL/GenBank/DDBJ databases">
        <authorList>
            <person name="Imhoff J.F."/>
            <person name="Rahn T."/>
            <person name="Kuenzel S."/>
            <person name="Neulinger S.C."/>
        </authorList>
    </citation>
    <scope>NUCLEOTIDE SEQUENCE</scope>
    <source>
        <strain evidence="10">DSM 11080</strain>
    </source>
</reference>
<dbReference type="GO" id="GO:0008233">
    <property type="term" value="F:peptidase activity"/>
    <property type="evidence" value="ECO:0007669"/>
    <property type="project" value="UniProtKB-KW"/>
</dbReference>
<dbReference type="Pfam" id="PF09721">
    <property type="entry name" value="Exosortase_EpsH"/>
    <property type="match status" value="1"/>
</dbReference>
<dbReference type="InterPro" id="IPR019127">
    <property type="entry name" value="Exosortase"/>
</dbReference>
<evidence type="ECO:0000256" key="8">
    <source>
        <dbReference type="SAM" id="Phobius"/>
    </source>
</evidence>
<dbReference type="InterPro" id="IPR026392">
    <property type="entry name" value="Exo/Archaeosortase_dom"/>
</dbReference>
<dbReference type="AlphaFoldDB" id="A0AAJ0XBR7"/>
<evidence type="ECO:0000256" key="3">
    <source>
        <dbReference type="ARBA" id="ARBA00022670"/>
    </source>
</evidence>
<name>A0AAJ0XBR7_9GAMM</name>
<feature type="transmembrane region" description="Helical" evidence="8">
    <location>
        <begin position="124"/>
        <end position="149"/>
    </location>
</feature>
<protein>
    <recommendedName>
        <fullName evidence="9">Methanolan biosynthesis EpsI domain-containing protein</fullName>
    </recommendedName>
</protein>
<dbReference type="GO" id="GO:0006508">
    <property type="term" value="P:proteolysis"/>
    <property type="evidence" value="ECO:0007669"/>
    <property type="project" value="UniProtKB-KW"/>
</dbReference>
<dbReference type="GO" id="GO:0005886">
    <property type="term" value="C:plasma membrane"/>
    <property type="evidence" value="ECO:0007669"/>
    <property type="project" value="UniProtKB-SubCell"/>
</dbReference>
<dbReference type="InterPro" id="IPR013426">
    <property type="entry name" value="EpsH-like"/>
</dbReference>
<feature type="transmembrane region" description="Helical" evidence="8">
    <location>
        <begin position="264"/>
        <end position="287"/>
    </location>
</feature>
<dbReference type="InterPro" id="IPR014263">
    <property type="entry name" value="Methanolan_biosynth_EpsI"/>
</dbReference>
<dbReference type="Pfam" id="PF11984">
    <property type="entry name" value="DUF3485"/>
    <property type="match status" value="1"/>
</dbReference>
<feature type="transmembrane region" description="Helical" evidence="8">
    <location>
        <begin position="161"/>
        <end position="179"/>
    </location>
</feature>
<feature type="transmembrane region" description="Helical" evidence="8">
    <location>
        <begin position="86"/>
        <end position="104"/>
    </location>
</feature>
<evidence type="ECO:0000256" key="7">
    <source>
        <dbReference type="ARBA" id="ARBA00023136"/>
    </source>
</evidence>
<keyword evidence="5" id="KW-0378">Hydrolase</keyword>
<feature type="transmembrane region" description="Helical" evidence="8">
    <location>
        <begin position="199"/>
        <end position="218"/>
    </location>
</feature>
<evidence type="ECO:0000256" key="4">
    <source>
        <dbReference type="ARBA" id="ARBA00022692"/>
    </source>
</evidence>
<dbReference type="NCBIfam" id="TIGR03109">
    <property type="entry name" value="exosort_XrtA"/>
    <property type="match status" value="1"/>
</dbReference>
<evidence type="ECO:0000256" key="1">
    <source>
        <dbReference type="ARBA" id="ARBA00004651"/>
    </source>
</evidence>
<feature type="domain" description="Methanolan biosynthesis EpsI" evidence="9">
    <location>
        <begin position="325"/>
        <end position="527"/>
    </location>
</feature>
<dbReference type="NCBIfam" id="TIGR02602">
    <property type="entry name" value="8TM_EpsH"/>
    <property type="match status" value="1"/>
</dbReference>
<evidence type="ECO:0000256" key="6">
    <source>
        <dbReference type="ARBA" id="ARBA00022989"/>
    </source>
</evidence>
<dbReference type="NCBIfam" id="TIGR02914">
    <property type="entry name" value="EpsI_fam"/>
    <property type="match status" value="1"/>
</dbReference>
<evidence type="ECO:0000256" key="5">
    <source>
        <dbReference type="ARBA" id="ARBA00022801"/>
    </source>
</evidence>
<comment type="subcellular location">
    <subcellularLocation>
        <location evidence="1">Cell membrane</location>
        <topology evidence="1">Multi-pass membrane protein</topology>
    </subcellularLocation>
</comment>
<evidence type="ECO:0000313" key="11">
    <source>
        <dbReference type="Proteomes" id="UP001296776"/>
    </source>
</evidence>
<evidence type="ECO:0000313" key="10">
    <source>
        <dbReference type="EMBL" id="MBK1706653.1"/>
    </source>
</evidence>
<keyword evidence="2" id="KW-1003">Cell membrane</keyword>
<dbReference type="NCBIfam" id="TIGR04178">
    <property type="entry name" value="exo_archaeo"/>
    <property type="match status" value="1"/>
</dbReference>
<reference evidence="10" key="2">
    <citation type="journal article" date="2020" name="Microorganisms">
        <title>Osmotic Adaptation and Compatible Solute Biosynthesis of Phototrophic Bacteria as Revealed from Genome Analyses.</title>
        <authorList>
            <person name="Imhoff J.F."/>
            <person name="Rahn T."/>
            <person name="Kunzel S."/>
            <person name="Keller A."/>
            <person name="Neulinger S.C."/>
        </authorList>
    </citation>
    <scope>NUCLEOTIDE SEQUENCE</scope>
    <source>
        <strain evidence="10">DSM 11080</strain>
    </source>
</reference>
<evidence type="ECO:0000256" key="2">
    <source>
        <dbReference type="ARBA" id="ARBA00022475"/>
    </source>
</evidence>